<feature type="modified residue" description="4-aspartylphosphate" evidence="17">
    <location>
        <position position="585"/>
    </location>
</feature>
<evidence type="ECO:0000256" key="9">
    <source>
        <dbReference type="ARBA" id="ARBA00022777"/>
    </source>
</evidence>
<dbReference type="KEGG" id="dli:dnl_29350"/>
<dbReference type="Pfam" id="PF00512">
    <property type="entry name" value="HisKA"/>
    <property type="match status" value="1"/>
</dbReference>
<dbReference type="EMBL" id="CP061799">
    <property type="protein sequence ID" value="QTA80624.1"/>
    <property type="molecule type" value="Genomic_DNA"/>
</dbReference>
<feature type="transmembrane region" description="Helical" evidence="18">
    <location>
        <begin position="47"/>
        <end position="77"/>
    </location>
</feature>
<dbReference type="PROSITE" id="PS50894">
    <property type="entry name" value="HPT"/>
    <property type="match status" value="1"/>
</dbReference>
<gene>
    <name evidence="22" type="ORF">dnl_29350</name>
</gene>
<keyword evidence="9 22" id="KW-0418">Kinase</keyword>
<dbReference type="PROSITE" id="PS50109">
    <property type="entry name" value="HIS_KIN"/>
    <property type="match status" value="1"/>
</dbReference>
<dbReference type="Gene3D" id="1.10.287.130">
    <property type="match status" value="1"/>
</dbReference>
<evidence type="ECO:0000259" key="20">
    <source>
        <dbReference type="PROSITE" id="PS50110"/>
    </source>
</evidence>
<name>A0A975GGT8_9BACT</name>
<dbReference type="PANTHER" id="PTHR45339">
    <property type="entry name" value="HYBRID SIGNAL TRANSDUCTION HISTIDINE KINASE J"/>
    <property type="match status" value="1"/>
</dbReference>
<evidence type="ECO:0000256" key="18">
    <source>
        <dbReference type="SAM" id="Phobius"/>
    </source>
</evidence>
<dbReference type="SUPFAM" id="SSF52172">
    <property type="entry name" value="CheY-like"/>
    <property type="match status" value="2"/>
</dbReference>
<evidence type="ECO:0000256" key="7">
    <source>
        <dbReference type="ARBA" id="ARBA00022692"/>
    </source>
</evidence>
<dbReference type="PROSITE" id="PS50110">
    <property type="entry name" value="RESPONSE_REGULATORY"/>
    <property type="match status" value="2"/>
</dbReference>
<feature type="domain" description="Histidine kinase" evidence="19">
    <location>
        <begin position="148"/>
        <end position="372"/>
    </location>
</feature>
<dbReference type="Pfam" id="PF02518">
    <property type="entry name" value="HATPase_c"/>
    <property type="match status" value="1"/>
</dbReference>
<evidence type="ECO:0000256" key="1">
    <source>
        <dbReference type="ARBA" id="ARBA00000085"/>
    </source>
</evidence>
<evidence type="ECO:0000256" key="14">
    <source>
        <dbReference type="ARBA" id="ARBA00064003"/>
    </source>
</evidence>
<reference evidence="22" key="1">
    <citation type="journal article" date="2021" name="Microb. Physiol.">
        <title>Proteogenomic Insights into the Physiology of Marine, Sulfate-Reducing, Filamentous Desulfonema limicola and Desulfonema magnum.</title>
        <authorList>
            <person name="Schnaars V."/>
            <person name="Wohlbrand L."/>
            <person name="Scheve S."/>
            <person name="Hinrichs C."/>
            <person name="Reinhardt R."/>
            <person name="Rabus R."/>
        </authorList>
    </citation>
    <scope>NUCLEOTIDE SEQUENCE</scope>
    <source>
        <strain evidence="22">5ac10</strain>
    </source>
</reference>
<dbReference type="InterPro" id="IPR011006">
    <property type="entry name" value="CheY-like_superfamily"/>
</dbReference>
<dbReference type="Proteomes" id="UP000663720">
    <property type="component" value="Chromosome"/>
</dbReference>
<keyword evidence="12" id="KW-0902">Two-component regulatory system</keyword>
<feature type="domain" description="HPt" evidence="21">
    <location>
        <begin position="696"/>
        <end position="789"/>
    </location>
</feature>
<feature type="modified residue" description="4-aspartylphosphate" evidence="17">
    <location>
        <position position="442"/>
    </location>
</feature>
<feature type="modified residue" description="Phosphohistidine" evidence="16">
    <location>
        <position position="735"/>
    </location>
</feature>
<dbReference type="InterPro" id="IPR005467">
    <property type="entry name" value="His_kinase_dom"/>
</dbReference>
<evidence type="ECO:0000256" key="16">
    <source>
        <dbReference type="PROSITE-ProRule" id="PRU00110"/>
    </source>
</evidence>
<dbReference type="InterPro" id="IPR036097">
    <property type="entry name" value="HisK_dim/P_sf"/>
</dbReference>
<evidence type="ECO:0000256" key="17">
    <source>
        <dbReference type="PROSITE-ProRule" id="PRU00169"/>
    </source>
</evidence>
<keyword evidence="4" id="KW-1003">Cell membrane</keyword>
<dbReference type="SUPFAM" id="SSF55874">
    <property type="entry name" value="ATPase domain of HSP90 chaperone/DNA topoisomerase II/histidine kinase"/>
    <property type="match status" value="1"/>
</dbReference>
<proteinExistence type="predicted"/>
<dbReference type="PANTHER" id="PTHR45339:SF1">
    <property type="entry name" value="HYBRID SIGNAL TRANSDUCTION HISTIDINE KINASE J"/>
    <property type="match status" value="1"/>
</dbReference>
<keyword evidence="7 18" id="KW-0812">Transmembrane</keyword>
<dbReference type="CDD" id="cd16922">
    <property type="entry name" value="HATPase_EvgS-ArcB-TorS-like"/>
    <property type="match status" value="1"/>
</dbReference>
<dbReference type="Gene3D" id="1.20.120.160">
    <property type="entry name" value="HPT domain"/>
    <property type="match status" value="1"/>
</dbReference>
<accession>A0A975GGT8</accession>
<dbReference type="SMART" id="SM00448">
    <property type="entry name" value="REC"/>
    <property type="match status" value="2"/>
</dbReference>
<keyword evidence="10" id="KW-0067">ATP-binding</keyword>
<dbReference type="Gene3D" id="3.40.50.2300">
    <property type="match status" value="2"/>
</dbReference>
<feature type="domain" description="Response regulatory" evidence="20">
    <location>
        <begin position="536"/>
        <end position="650"/>
    </location>
</feature>
<evidence type="ECO:0000256" key="13">
    <source>
        <dbReference type="ARBA" id="ARBA00023136"/>
    </source>
</evidence>
<evidence type="ECO:0000313" key="23">
    <source>
        <dbReference type="Proteomes" id="UP000663720"/>
    </source>
</evidence>
<dbReference type="InterPro" id="IPR003661">
    <property type="entry name" value="HisK_dim/P_dom"/>
</dbReference>
<evidence type="ECO:0000256" key="5">
    <source>
        <dbReference type="ARBA" id="ARBA00022553"/>
    </source>
</evidence>
<dbReference type="SMART" id="SM00387">
    <property type="entry name" value="HATPase_c"/>
    <property type="match status" value="1"/>
</dbReference>
<evidence type="ECO:0000259" key="19">
    <source>
        <dbReference type="PROSITE" id="PS50109"/>
    </source>
</evidence>
<keyword evidence="23" id="KW-1185">Reference proteome</keyword>
<dbReference type="GO" id="GO:0000155">
    <property type="term" value="F:phosphorelay sensor kinase activity"/>
    <property type="evidence" value="ECO:0007669"/>
    <property type="project" value="InterPro"/>
</dbReference>
<sequence length="893" mass="100594">MRFYKLFYKINTPVIISCFILMILYGIGFYFFDIYPFKLIEKTEHQTIYLIVFFIALLVPFLTIIIIYNFMIAWFILKPVSILTDKIRKMYENNCENQAGLNPEDEIKEITEEFDKMSKRSKTAFDLLIKARQEAEAANLAKNDFLAKMSHEIRTPMNAIIGLTHLALRTELNERQRNYINKIKSSSHALLGVINDILDFSKIEAGKMELDYAEFSLEEVLDTVSHLLKVQAEEKGIEILFSIAHDIPQILMGDSLRLGQVLINLTGNALKFTQSGEIIIGVNILDAPDLPYDRIKLIFSVKDTGIGISSDTMSDLFDAFTQADGSITRIFGGTGLGLAICKRLTEMMNGEISAESEPGKGSIFTFTGEFGIKAQKISKKIEIHPSLKGTRVLVTDDNQSSRNVLRDMLLSFAFEVVTAASGIEAISVLEQSDRPFQLVCLDWNMPGMDGLETARHISNNAKIFNEPKIIIISGYGERLADLSLDMKPDAILIKPVNRSFLLKTITETLVPRITMTRYPAKTVNKNDSLRSVCGAKVLLVEDNKINQQVAREILESECFDVHIAENGQQAIDMIKHTCIDIILMDIQMPVMDGYESAKKIRALNPELPIIAMTANAMSGEKEKCLNSGMNDYLSKPIEPETLFTVLVKWINREKLSRDIKTTDKPAEKNTGKRALFLPDNLPGINTETGLRSVAGNKELYIKILKEFSEDYSKFVDTVNTSLDKKDYAHVKMLTHTLKSVSGYMGAMNLHSIVCKLEPAVKEKNLGLCADLTARLAKELNEVFQSIDIIQDKNMPQSVQSISLEESEHTSKIYFLSSKLERLLIEGDSGAGDYLEELKHYLKGKCSEEQINLLEKQINNYDFEYAGKTLSKIIKDFADILENKCLYSENGENQ</sequence>
<keyword evidence="6" id="KW-0808">Transferase</keyword>
<dbReference type="InterPro" id="IPR036641">
    <property type="entry name" value="HPT_dom_sf"/>
</dbReference>
<dbReference type="SUPFAM" id="SSF47384">
    <property type="entry name" value="Homodimeric domain of signal transducing histidine kinase"/>
    <property type="match status" value="1"/>
</dbReference>
<dbReference type="EC" id="2.7.13.3" evidence="3"/>
<keyword evidence="13 18" id="KW-0472">Membrane</keyword>
<comment type="subunit">
    <text evidence="14">At low DSF concentrations, interacts with RpfF.</text>
</comment>
<dbReference type="Gene3D" id="6.10.340.10">
    <property type="match status" value="1"/>
</dbReference>
<feature type="domain" description="Response regulatory" evidence="20">
    <location>
        <begin position="391"/>
        <end position="509"/>
    </location>
</feature>
<evidence type="ECO:0000256" key="4">
    <source>
        <dbReference type="ARBA" id="ARBA00022475"/>
    </source>
</evidence>
<dbReference type="SMART" id="SM00388">
    <property type="entry name" value="HisKA"/>
    <property type="match status" value="1"/>
</dbReference>
<evidence type="ECO:0000256" key="3">
    <source>
        <dbReference type="ARBA" id="ARBA00012438"/>
    </source>
</evidence>
<comment type="subcellular location">
    <subcellularLocation>
        <location evidence="2">Cell membrane</location>
        <topology evidence="2">Multi-pass membrane protein</topology>
    </subcellularLocation>
</comment>
<evidence type="ECO:0000256" key="12">
    <source>
        <dbReference type="ARBA" id="ARBA00023012"/>
    </source>
</evidence>
<dbReference type="CDD" id="cd00082">
    <property type="entry name" value="HisKA"/>
    <property type="match status" value="1"/>
</dbReference>
<dbReference type="RefSeq" id="WP_207692257.1">
    <property type="nucleotide sequence ID" value="NZ_CP061799.1"/>
</dbReference>
<dbReference type="FunFam" id="3.30.565.10:FF:000010">
    <property type="entry name" value="Sensor histidine kinase RcsC"/>
    <property type="match status" value="1"/>
</dbReference>
<evidence type="ECO:0000256" key="8">
    <source>
        <dbReference type="ARBA" id="ARBA00022741"/>
    </source>
</evidence>
<keyword evidence="8" id="KW-0547">Nucleotide-binding</keyword>
<dbReference type="InterPro" id="IPR008207">
    <property type="entry name" value="Sig_transdc_His_kin_Hpt_dom"/>
</dbReference>
<keyword evidence="11 18" id="KW-1133">Transmembrane helix</keyword>
<dbReference type="Pfam" id="PF01627">
    <property type="entry name" value="Hpt"/>
    <property type="match status" value="1"/>
</dbReference>
<dbReference type="InterPro" id="IPR004358">
    <property type="entry name" value="Sig_transdc_His_kin-like_C"/>
</dbReference>
<evidence type="ECO:0000259" key="21">
    <source>
        <dbReference type="PROSITE" id="PS50894"/>
    </source>
</evidence>
<evidence type="ECO:0000256" key="15">
    <source>
        <dbReference type="ARBA" id="ARBA00068150"/>
    </source>
</evidence>
<dbReference type="SUPFAM" id="SSF47226">
    <property type="entry name" value="Histidine-containing phosphotransfer domain, HPT domain"/>
    <property type="match status" value="1"/>
</dbReference>
<feature type="transmembrane region" description="Helical" evidence="18">
    <location>
        <begin position="12"/>
        <end position="35"/>
    </location>
</feature>
<dbReference type="CDD" id="cd17546">
    <property type="entry name" value="REC_hyHK_CKI1_RcsC-like"/>
    <property type="match status" value="2"/>
</dbReference>
<dbReference type="Pfam" id="PF00072">
    <property type="entry name" value="Response_reg"/>
    <property type="match status" value="2"/>
</dbReference>
<dbReference type="InterPro" id="IPR001789">
    <property type="entry name" value="Sig_transdc_resp-reg_receiver"/>
</dbReference>
<dbReference type="PRINTS" id="PR00344">
    <property type="entry name" value="BCTRLSENSOR"/>
</dbReference>
<evidence type="ECO:0000256" key="6">
    <source>
        <dbReference type="ARBA" id="ARBA00022679"/>
    </source>
</evidence>
<dbReference type="InterPro" id="IPR036890">
    <property type="entry name" value="HATPase_C_sf"/>
</dbReference>
<dbReference type="InterPro" id="IPR003594">
    <property type="entry name" value="HATPase_dom"/>
</dbReference>
<dbReference type="GO" id="GO:0005524">
    <property type="term" value="F:ATP binding"/>
    <property type="evidence" value="ECO:0007669"/>
    <property type="project" value="UniProtKB-KW"/>
</dbReference>
<evidence type="ECO:0000256" key="2">
    <source>
        <dbReference type="ARBA" id="ARBA00004651"/>
    </source>
</evidence>
<evidence type="ECO:0000256" key="10">
    <source>
        <dbReference type="ARBA" id="ARBA00022840"/>
    </source>
</evidence>
<dbReference type="AlphaFoldDB" id="A0A975GGT8"/>
<organism evidence="22 23">
    <name type="scientific">Desulfonema limicola</name>
    <dbReference type="NCBI Taxonomy" id="45656"/>
    <lineage>
        <taxon>Bacteria</taxon>
        <taxon>Pseudomonadati</taxon>
        <taxon>Thermodesulfobacteriota</taxon>
        <taxon>Desulfobacteria</taxon>
        <taxon>Desulfobacterales</taxon>
        <taxon>Desulfococcaceae</taxon>
        <taxon>Desulfonema</taxon>
    </lineage>
</organism>
<comment type="catalytic activity">
    <reaction evidence="1">
        <text>ATP + protein L-histidine = ADP + protein N-phospho-L-histidine.</text>
        <dbReference type="EC" id="2.7.13.3"/>
    </reaction>
</comment>
<keyword evidence="5 17" id="KW-0597">Phosphoprotein</keyword>
<dbReference type="GO" id="GO:0005886">
    <property type="term" value="C:plasma membrane"/>
    <property type="evidence" value="ECO:0007669"/>
    <property type="project" value="UniProtKB-SubCell"/>
</dbReference>
<evidence type="ECO:0000313" key="22">
    <source>
        <dbReference type="EMBL" id="QTA80624.1"/>
    </source>
</evidence>
<evidence type="ECO:0000256" key="11">
    <source>
        <dbReference type="ARBA" id="ARBA00022989"/>
    </source>
</evidence>
<dbReference type="Gene3D" id="3.30.565.10">
    <property type="entry name" value="Histidine kinase-like ATPase, C-terminal domain"/>
    <property type="match status" value="1"/>
</dbReference>
<dbReference type="FunFam" id="1.10.287.130:FF:000002">
    <property type="entry name" value="Two-component osmosensing histidine kinase"/>
    <property type="match status" value="1"/>
</dbReference>
<protein>
    <recommendedName>
        <fullName evidence="15">Sensory/regulatory protein RpfC</fullName>
        <ecNumber evidence="3">2.7.13.3</ecNumber>
    </recommendedName>
</protein>